<name>A0A8S5UFQ4_9CAUD</name>
<evidence type="ECO:0000313" key="1">
    <source>
        <dbReference type="EMBL" id="DAF93319.1"/>
    </source>
</evidence>
<sequence>MARSSHTPVPYWMEMPLLRFFRWIKTANAVTAEEERERKRQEKKR</sequence>
<protein>
    <submittedName>
        <fullName evidence="1">Uncharacterized protein</fullName>
    </submittedName>
</protein>
<accession>A0A8S5UFQ4</accession>
<organism evidence="1">
    <name type="scientific">Caudovirales sp. ctvQY7</name>
    <dbReference type="NCBI Taxonomy" id="2825774"/>
    <lineage>
        <taxon>Viruses</taxon>
        <taxon>Duplodnaviria</taxon>
        <taxon>Heunggongvirae</taxon>
        <taxon>Uroviricota</taxon>
        <taxon>Caudoviricetes</taxon>
    </lineage>
</organism>
<proteinExistence type="predicted"/>
<reference evidence="1" key="1">
    <citation type="journal article" date="2021" name="Proc. Natl. Acad. Sci. U.S.A.">
        <title>A Catalog of Tens of Thousands of Viruses from Human Metagenomes Reveals Hidden Associations with Chronic Diseases.</title>
        <authorList>
            <person name="Tisza M.J."/>
            <person name="Buck C.B."/>
        </authorList>
    </citation>
    <scope>NUCLEOTIDE SEQUENCE</scope>
    <source>
        <strain evidence="1">CtvQY7</strain>
    </source>
</reference>
<dbReference type="EMBL" id="BK016082">
    <property type="protein sequence ID" value="DAF93319.1"/>
    <property type="molecule type" value="Genomic_DNA"/>
</dbReference>